<name>A0A6T2D9C5_9EUGL</name>
<dbReference type="EMBL" id="HBJA01092047">
    <property type="protein sequence ID" value="CAE0820810.1"/>
    <property type="molecule type" value="Transcribed_RNA"/>
</dbReference>
<reference evidence="1" key="1">
    <citation type="submission" date="2021-01" db="EMBL/GenBank/DDBJ databases">
        <authorList>
            <person name="Corre E."/>
            <person name="Pelletier E."/>
            <person name="Niang G."/>
            <person name="Scheremetjew M."/>
            <person name="Finn R."/>
            <person name="Kale V."/>
            <person name="Holt S."/>
            <person name="Cochrane G."/>
            <person name="Meng A."/>
            <person name="Brown T."/>
            <person name="Cohen L."/>
        </authorList>
    </citation>
    <scope>NUCLEOTIDE SEQUENCE</scope>
    <source>
        <strain evidence="1">CCMP1594</strain>
    </source>
</reference>
<protein>
    <submittedName>
        <fullName evidence="1">Uncharacterized protein</fullName>
    </submittedName>
</protein>
<proteinExistence type="predicted"/>
<dbReference type="AlphaFoldDB" id="A0A6T2D9C5"/>
<evidence type="ECO:0000313" key="2">
    <source>
        <dbReference type="EMBL" id="CAE0820811.1"/>
    </source>
</evidence>
<organism evidence="1">
    <name type="scientific">Eutreptiella gymnastica</name>
    <dbReference type="NCBI Taxonomy" id="73025"/>
    <lineage>
        <taxon>Eukaryota</taxon>
        <taxon>Discoba</taxon>
        <taxon>Euglenozoa</taxon>
        <taxon>Euglenida</taxon>
        <taxon>Spirocuta</taxon>
        <taxon>Euglenophyceae</taxon>
        <taxon>Eutreptiales</taxon>
        <taxon>Eutreptiaceae</taxon>
        <taxon>Eutreptiella</taxon>
    </lineage>
</organism>
<dbReference type="EMBL" id="HBJA01092049">
    <property type="protein sequence ID" value="CAE0820811.1"/>
    <property type="molecule type" value="Transcribed_RNA"/>
</dbReference>
<sequence length="126" mass="13441">MVLAFMGSGGVAVFVHSDGEVDQPQPKKSIVNCASNAIQSLSSQGKLSCIVVCHLAAFLSAVPCILQFLWQCQVMHILRACIDASALLLFAVKPSPNPIPKLCMAEDPLYCSSTLSWVQGVPNKPL</sequence>
<evidence type="ECO:0000313" key="1">
    <source>
        <dbReference type="EMBL" id="CAE0820810.1"/>
    </source>
</evidence>
<gene>
    <name evidence="1" type="ORF">EGYM00163_LOCUS31982</name>
    <name evidence="2" type="ORF">EGYM00163_LOCUS31983</name>
</gene>
<accession>A0A6T2D9C5</accession>